<feature type="signal peptide" evidence="2">
    <location>
        <begin position="1"/>
        <end position="18"/>
    </location>
</feature>
<keyword evidence="4" id="KW-1185">Reference proteome</keyword>
<evidence type="ECO:0000313" key="3">
    <source>
        <dbReference type="EMBL" id="SEO52618.1"/>
    </source>
</evidence>
<evidence type="ECO:0000313" key="4">
    <source>
        <dbReference type="Proteomes" id="UP000198893"/>
    </source>
</evidence>
<proteinExistence type="predicted"/>
<dbReference type="STRING" id="569882.SAMN04490248_106133"/>
<dbReference type="EMBL" id="FODS01000006">
    <property type="protein sequence ID" value="SEO52618.1"/>
    <property type="molecule type" value="Genomic_DNA"/>
</dbReference>
<feature type="chain" id="PRO_5011651710" description="DUF2155 domain-containing protein" evidence="2">
    <location>
        <begin position="19"/>
        <end position="193"/>
    </location>
</feature>
<feature type="region of interest" description="Disordered" evidence="1">
    <location>
        <begin position="26"/>
        <end position="80"/>
    </location>
</feature>
<accession>A0A1H8QF24</accession>
<evidence type="ECO:0000256" key="2">
    <source>
        <dbReference type="SAM" id="SignalP"/>
    </source>
</evidence>
<reference evidence="3 4" key="1">
    <citation type="submission" date="2016-10" db="EMBL/GenBank/DDBJ databases">
        <authorList>
            <person name="de Groot N.N."/>
        </authorList>
    </citation>
    <scope>NUCLEOTIDE SEQUENCE [LARGE SCALE GENOMIC DNA]</scope>
    <source>
        <strain evidence="3 4">DSM 27842</strain>
    </source>
</reference>
<evidence type="ECO:0008006" key="5">
    <source>
        <dbReference type="Google" id="ProtNLM"/>
    </source>
</evidence>
<dbReference type="InterPro" id="IPR019225">
    <property type="entry name" value="DUF2155"/>
</dbReference>
<name>A0A1H8QF24_9RHOB</name>
<dbReference type="Pfam" id="PF09923">
    <property type="entry name" value="DUF2155"/>
    <property type="match status" value="1"/>
</dbReference>
<sequence>MRLFAISLLLCWAGLAQAQEIVVEPLDDPETDTQSGPSITEDDIPTFNRDGPRIEIEEMPRANPDAPSITEDYYQSPITLSPGFGQTEETVIQQEVAQSPGAVLRGIDRLSGEVEDFEIQSGHSARLEKLRIELSDCRHPVDNPTGEAFAFLTVRDEAEADPLFQGWMIASSPALNALDHARYDIWVLRCITS</sequence>
<keyword evidence="2" id="KW-0732">Signal</keyword>
<dbReference type="RefSeq" id="WP_245729397.1">
    <property type="nucleotide sequence ID" value="NZ_FODS01000006.1"/>
</dbReference>
<protein>
    <recommendedName>
        <fullName evidence="5">DUF2155 domain-containing protein</fullName>
    </recommendedName>
</protein>
<dbReference type="AlphaFoldDB" id="A0A1H8QF24"/>
<dbReference type="Proteomes" id="UP000198893">
    <property type="component" value="Unassembled WGS sequence"/>
</dbReference>
<feature type="compositionally biased region" description="Basic and acidic residues" evidence="1">
    <location>
        <begin position="50"/>
        <end position="60"/>
    </location>
</feature>
<evidence type="ECO:0000256" key="1">
    <source>
        <dbReference type="SAM" id="MobiDB-lite"/>
    </source>
</evidence>
<gene>
    <name evidence="3" type="ORF">SAMN04490248_106133</name>
</gene>
<organism evidence="3 4">
    <name type="scientific">Salinihabitans flavidus</name>
    <dbReference type="NCBI Taxonomy" id="569882"/>
    <lineage>
        <taxon>Bacteria</taxon>
        <taxon>Pseudomonadati</taxon>
        <taxon>Pseudomonadota</taxon>
        <taxon>Alphaproteobacteria</taxon>
        <taxon>Rhodobacterales</taxon>
        <taxon>Roseobacteraceae</taxon>
        <taxon>Salinihabitans</taxon>
    </lineage>
</organism>